<dbReference type="EMBL" id="JBHUCP010000004">
    <property type="protein sequence ID" value="MFD1529153.1"/>
    <property type="molecule type" value="Genomic_DNA"/>
</dbReference>
<evidence type="ECO:0000313" key="3">
    <source>
        <dbReference type="Proteomes" id="UP001597145"/>
    </source>
</evidence>
<dbReference type="RefSeq" id="WP_343975162.1">
    <property type="nucleotide sequence ID" value="NZ_BAAAJG010000008.1"/>
</dbReference>
<gene>
    <name evidence="2" type="ORF">ACFSCY_06845</name>
</gene>
<accession>A0ABW4FG70</accession>
<proteinExistence type="predicted"/>
<sequence>MARMWLGARPAAPPEQDAGAAGPPPAQGRQREESEQRDQETERGPFWRQLFLRRP</sequence>
<dbReference type="Proteomes" id="UP001597145">
    <property type="component" value="Unassembled WGS sequence"/>
</dbReference>
<keyword evidence="3" id="KW-1185">Reference proteome</keyword>
<evidence type="ECO:0000313" key="2">
    <source>
        <dbReference type="EMBL" id="MFD1529153.1"/>
    </source>
</evidence>
<reference evidence="3" key="1">
    <citation type="journal article" date="2019" name="Int. J. Syst. Evol. Microbiol.">
        <title>The Global Catalogue of Microorganisms (GCM) 10K type strain sequencing project: providing services to taxonomists for standard genome sequencing and annotation.</title>
        <authorList>
            <consortium name="The Broad Institute Genomics Platform"/>
            <consortium name="The Broad Institute Genome Sequencing Center for Infectious Disease"/>
            <person name="Wu L."/>
            <person name="Ma J."/>
        </authorList>
    </citation>
    <scope>NUCLEOTIDE SEQUENCE [LARGE SCALE GENOMIC DNA]</scope>
    <source>
        <strain evidence="3">JCM 12165</strain>
    </source>
</reference>
<feature type="region of interest" description="Disordered" evidence="1">
    <location>
        <begin position="1"/>
        <end position="55"/>
    </location>
</feature>
<evidence type="ECO:0000256" key="1">
    <source>
        <dbReference type="SAM" id="MobiDB-lite"/>
    </source>
</evidence>
<feature type="compositionally biased region" description="Basic and acidic residues" evidence="1">
    <location>
        <begin position="29"/>
        <end position="45"/>
    </location>
</feature>
<protein>
    <submittedName>
        <fullName evidence="2">Uncharacterized protein</fullName>
    </submittedName>
</protein>
<comment type="caution">
    <text evidence="2">The sequence shown here is derived from an EMBL/GenBank/DDBJ whole genome shotgun (WGS) entry which is preliminary data.</text>
</comment>
<organism evidence="2 3">
    <name type="scientific">Pseudonocardia aurantiaca</name>
    <dbReference type="NCBI Taxonomy" id="75290"/>
    <lineage>
        <taxon>Bacteria</taxon>
        <taxon>Bacillati</taxon>
        <taxon>Actinomycetota</taxon>
        <taxon>Actinomycetes</taxon>
        <taxon>Pseudonocardiales</taxon>
        <taxon>Pseudonocardiaceae</taxon>
        <taxon>Pseudonocardia</taxon>
    </lineage>
</organism>
<name>A0ABW4FG70_9PSEU</name>